<feature type="region of interest" description="Disordered" evidence="1">
    <location>
        <begin position="78"/>
        <end position="97"/>
    </location>
</feature>
<comment type="caution">
    <text evidence="3">The sequence shown here is derived from an EMBL/GenBank/DDBJ whole genome shotgun (WGS) entry which is preliminary data.</text>
</comment>
<dbReference type="Gene3D" id="2.60.40.4370">
    <property type="match status" value="1"/>
</dbReference>
<organism evidence="3 4">
    <name type="scientific">Cordyceps fumosorosea (strain ARSEF 2679)</name>
    <name type="common">Isaria fumosorosea</name>
    <dbReference type="NCBI Taxonomy" id="1081104"/>
    <lineage>
        <taxon>Eukaryota</taxon>
        <taxon>Fungi</taxon>
        <taxon>Dikarya</taxon>
        <taxon>Ascomycota</taxon>
        <taxon>Pezizomycotina</taxon>
        <taxon>Sordariomycetes</taxon>
        <taxon>Hypocreomycetidae</taxon>
        <taxon>Hypocreales</taxon>
        <taxon>Cordycipitaceae</taxon>
        <taxon>Cordyceps</taxon>
    </lineage>
</organism>
<dbReference type="AlphaFoldDB" id="A0A167XCD0"/>
<gene>
    <name evidence="3" type="ORF">ISF_04208</name>
</gene>
<dbReference type="Proteomes" id="UP000076744">
    <property type="component" value="Unassembled WGS sequence"/>
</dbReference>
<evidence type="ECO:0000313" key="4">
    <source>
        <dbReference type="Proteomes" id="UP000076744"/>
    </source>
</evidence>
<feature type="domain" description="Transcription factor TFIIIC triple barrel" evidence="2">
    <location>
        <begin position="39"/>
        <end position="250"/>
    </location>
</feature>
<feature type="compositionally biased region" description="Acidic residues" evidence="1">
    <location>
        <begin position="388"/>
        <end position="417"/>
    </location>
</feature>
<sequence length="417" mass="45721">MAESSNSAMDESAPLVMDEVLQQLMQDDQEEWEYEYSTTETETYYLTLELSYPEFKGMSAKMNIHSRGGYYKNWQETTGGADPISRPSGSAAGADSRAVVAEVHVRIKDDVSSNDEAPTSTAERDEDDGDAMIDPALRRSKGKEPVRKNIDLTRASTTREPTAEPAASGDAPSHEQEPEPREDIQILELHSDHPLISYRGRLFEGEWAEVIGTEALLARHDDEHPLPALRRVGGDIDVLGALSSRIVTKEKVAKARHEEGADPLAATRAELNMQVPAGKLDRTGARKQQARFLENLIALKKIKGQTDDVTVYALDGAGKDFDDNKDPDYKPRRKRTAAAAALGMPPMRGSGGGGGRRGRGRLAAARRGRQGRVLSQPRSTPTPARWEDLEEQQGGGDEEASEAMDEYEDDDISMSMG</sequence>
<dbReference type="Pfam" id="PF10419">
    <property type="entry name" value="TFIIIC_sub6"/>
    <property type="match status" value="1"/>
</dbReference>
<dbReference type="STRING" id="1081104.A0A167XCD0"/>
<feature type="compositionally biased region" description="Basic and acidic residues" evidence="1">
    <location>
        <begin position="317"/>
        <end position="330"/>
    </location>
</feature>
<dbReference type="OrthoDB" id="1877767at2759"/>
<dbReference type="GeneID" id="30020500"/>
<keyword evidence="4" id="KW-1185">Reference proteome</keyword>
<feature type="compositionally biased region" description="Basic and acidic residues" evidence="1">
    <location>
        <begin position="142"/>
        <end position="151"/>
    </location>
</feature>
<evidence type="ECO:0000256" key="1">
    <source>
        <dbReference type="SAM" id="MobiDB-lite"/>
    </source>
</evidence>
<accession>A0A167XCD0</accession>
<proteinExistence type="predicted"/>
<protein>
    <submittedName>
        <fullName evidence="3">Transcription factor TFIIIC, tau55-related protein</fullName>
    </submittedName>
</protein>
<reference evidence="3 4" key="1">
    <citation type="journal article" date="2016" name="Genome Biol. Evol.">
        <title>Divergent and convergent evolution of fungal pathogenicity.</title>
        <authorList>
            <person name="Shang Y."/>
            <person name="Xiao G."/>
            <person name="Zheng P."/>
            <person name="Cen K."/>
            <person name="Zhan S."/>
            <person name="Wang C."/>
        </authorList>
    </citation>
    <scope>NUCLEOTIDE SEQUENCE [LARGE SCALE GENOMIC DNA]</scope>
    <source>
        <strain evidence="3 4">ARSEF 2679</strain>
    </source>
</reference>
<dbReference type="RefSeq" id="XP_018704770.1">
    <property type="nucleotide sequence ID" value="XM_018847814.1"/>
</dbReference>
<name>A0A167XCD0_CORFA</name>
<dbReference type="EMBL" id="AZHB01000009">
    <property type="protein sequence ID" value="OAA64798.1"/>
    <property type="molecule type" value="Genomic_DNA"/>
</dbReference>
<dbReference type="InterPro" id="IPR019481">
    <property type="entry name" value="TFIIIC_triple_barrel"/>
</dbReference>
<feature type="region of interest" description="Disordered" evidence="1">
    <location>
        <begin position="316"/>
        <end position="417"/>
    </location>
</feature>
<feature type="region of interest" description="Disordered" evidence="1">
    <location>
        <begin position="107"/>
        <end position="180"/>
    </location>
</feature>
<feature type="compositionally biased region" description="Basic residues" evidence="1">
    <location>
        <begin position="356"/>
        <end position="370"/>
    </location>
</feature>
<evidence type="ECO:0000313" key="3">
    <source>
        <dbReference type="EMBL" id="OAA64798.1"/>
    </source>
</evidence>
<evidence type="ECO:0000259" key="2">
    <source>
        <dbReference type="Pfam" id="PF10419"/>
    </source>
</evidence>